<comment type="subcellular location">
    <subcellularLocation>
        <location evidence="1">Cell membrane</location>
        <topology evidence="1">Multi-pass membrane protein</topology>
    </subcellularLocation>
</comment>
<dbReference type="InterPro" id="IPR045276">
    <property type="entry name" value="YbiO_bact"/>
</dbReference>
<dbReference type="InterPro" id="IPR006685">
    <property type="entry name" value="MscS_channel_2nd"/>
</dbReference>
<evidence type="ECO:0000256" key="1">
    <source>
        <dbReference type="ARBA" id="ARBA00004651"/>
    </source>
</evidence>
<feature type="domain" description="Mechanosensitive ion channel MscS C-terminal" evidence="9">
    <location>
        <begin position="173"/>
        <end position="253"/>
    </location>
</feature>
<feature type="domain" description="Mechanosensitive ion channel transmembrane helices 2/3" evidence="10">
    <location>
        <begin position="60"/>
        <end position="100"/>
    </location>
</feature>
<evidence type="ECO:0000256" key="2">
    <source>
        <dbReference type="ARBA" id="ARBA00008017"/>
    </source>
</evidence>
<dbReference type="InterPro" id="IPR010920">
    <property type="entry name" value="LSM_dom_sf"/>
</dbReference>
<dbReference type="PANTHER" id="PTHR30460">
    <property type="entry name" value="MODERATE CONDUCTANCE MECHANOSENSITIVE CHANNEL YBIO"/>
    <property type="match status" value="1"/>
</dbReference>
<evidence type="ECO:0000256" key="6">
    <source>
        <dbReference type="ARBA" id="ARBA00023136"/>
    </source>
</evidence>
<feature type="transmembrane region" description="Helical" evidence="7">
    <location>
        <begin position="80"/>
        <end position="99"/>
    </location>
</feature>
<comment type="similarity">
    <text evidence="2">Belongs to the MscS (TC 1.A.23) family.</text>
</comment>
<dbReference type="InterPro" id="IPR011066">
    <property type="entry name" value="MscS_channel_C_sf"/>
</dbReference>
<dbReference type="InterPro" id="IPR011014">
    <property type="entry name" value="MscS_channel_TM-2"/>
</dbReference>
<dbReference type="GO" id="GO:0005886">
    <property type="term" value="C:plasma membrane"/>
    <property type="evidence" value="ECO:0007669"/>
    <property type="project" value="UniProtKB-SubCell"/>
</dbReference>
<dbReference type="InterPro" id="IPR049142">
    <property type="entry name" value="MS_channel_1st"/>
</dbReference>
<sequence length="262" mass="28509">MGRFPIAASTLTLALRILLITIMAGALWWGIGRVVRFRLPIPDPERARRIQAAFSLGRSLLRAVVLTVALLMILDLLGLNLGPLLAGAGILGVVVGLGAQSLIRDLLAGLIIVLEGPFGIGDLIRTAGVSGKVERITLRATYVRDVDGTLHVIPNSMLGVISNLSRDWARVIVDLPVPRGTRLEELQEALEQAARALREDPELKGEWLEPPMVAGIEAIGESAFIVRVEAKTRPADRWTAARRLRYHLLQALQTTPTTLPDR</sequence>
<gene>
    <name evidence="11" type="primary">ykuT</name>
    <name evidence="11" type="ORF">HRbin22_01237</name>
</gene>
<feature type="transmembrane region" description="Helical" evidence="7">
    <location>
        <begin position="52"/>
        <end position="74"/>
    </location>
</feature>
<dbReference type="Pfam" id="PF00924">
    <property type="entry name" value="MS_channel_2nd"/>
    <property type="match status" value="1"/>
</dbReference>
<organism evidence="11 12">
    <name type="scientific">Candidatus Thermoflexus japonica</name>
    <dbReference type="NCBI Taxonomy" id="2035417"/>
    <lineage>
        <taxon>Bacteria</taxon>
        <taxon>Bacillati</taxon>
        <taxon>Chloroflexota</taxon>
        <taxon>Thermoflexia</taxon>
        <taxon>Thermoflexales</taxon>
        <taxon>Thermoflexaceae</taxon>
        <taxon>Thermoflexus</taxon>
    </lineage>
</organism>
<name>A0A2H5Y6C2_9CHLR</name>
<protein>
    <submittedName>
        <fullName evidence="11">Putative MscS family protein YkuT</fullName>
    </submittedName>
</protein>
<accession>A0A2H5Y6C2</accession>
<dbReference type="Gene3D" id="1.10.287.1260">
    <property type="match status" value="1"/>
</dbReference>
<dbReference type="GO" id="GO:0008381">
    <property type="term" value="F:mechanosensitive monoatomic ion channel activity"/>
    <property type="evidence" value="ECO:0007669"/>
    <property type="project" value="InterPro"/>
</dbReference>
<evidence type="ECO:0000313" key="11">
    <source>
        <dbReference type="EMBL" id="GBD08990.1"/>
    </source>
</evidence>
<dbReference type="InterPro" id="IPR023408">
    <property type="entry name" value="MscS_beta-dom_sf"/>
</dbReference>
<proteinExistence type="inferred from homology"/>
<dbReference type="SUPFAM" id="SSF82861">
    <property type="entry name" value="Mechanosensitive channel protein MscS (YggB), transmembrane region"/>
    <property type="match status" value="1"/>
</dbReference>
<reference evidence="12" key="1">
    <citation type="submission" date="2017-09" db="EMBL/GenBank/DDBJ databases">
        <title>Metaegenomics of thermophilic ammonia-oxidizing enrichment culture.</title>
        <authorList>
            <person name="Kato S."/>
            <person name="Suzuki K."/>
        </authorList>
    </citation>
    <scope>NUCLEOTIDE SEQUENCE [LARGE SCALE GENOMIC DNA]</scope>
</reference>
<dbReference type="PANTHER" id="PTHR30460:SF0">
    <property type="entry name" value="MODERATE CONDUCTANCE MECHANOSENSITIVE CHANNEL YBIO"/>
    <property type="match status" value="1"/>
</dbReference>
<evidence type="ECO:0000259" key="9">
    <source>
        <dbReference type="Pfam" id="PF21082"/>
    </source>
</evidence>
<evidence type="ECO:0000259" key="10">
    <source>
        <dbReference type="Pfam" id="PF21088"/>
    </source>
</evidence>
<dbReference type="InterPro" id="IPR049278">
    <property type="entry name" value="MS_channel_C"/>
</dbReference>
<evidence type="ECO:0000256" key="3">
    <source>
        <dbReference type="ARBA" id="ARBA00022475"/>
    </source>
</evidence>
<evidence type="ECO:0000313" key="12">
    <source>
        <dbReference type="Proteomes" id="UP000236642"/>
    </source>
</evidence>
<feature type="domain" description="Mechanosensitive ion channel MscS" evidence="8">
    <location>
        <begin position="102"/>
        <end position="166"/>
    </location>
</feature>
<dbReference type="Gene3D" id="3.30.70.100">
    <property type="match status" value="1"/>
</dbReference>
<evidence type="ECO:0000256" key="4">
    <source>
        <dbReference type="ARBA" id="ARBA00022692"/>
    </source>
</evidence>
<keyword evidence="5 7" id="KW-1133">Transmembrane helix</keyword>
<dbReference type="Pfam" id="PF21088">
    <property type="entry name" value="MS_channel_1st"/>
    <property type="match status" value="1"/>
</dbReference>
<dbReference type="EMBL" id="BEHY01000023">
    <property type="protein sequence ID" value="GBD08990.1"/>
    <property type="molecule type" value="Genomic_DNA"/>
</dbReference>
<keyword evidence="3" id="KW-1003">Cell membrane</keyword>
<evidence type="ECO:0000256" key="7">
    <source>
        <dbReference type="SAM" id="Phobius"/>
    </source>
</evidence>
<dbReference type="Pfam" id="PF21082">
    <property type="entry name" value="MS_channel_3rd"/>
    <property type="match status" value="1"/>
</dbReference>
<dbReference type="SUPFAM" id="SSF50182">
    <property type="entry name" value="Sm-like ribonucleoproteins"/>
    <property type="match status" value="1"/>
</dbReference>
<dbReference type="AlphaFoldDB" id="A0A2H5Y6C2"/>
<dbReference type="SUPFAM" id="SSF82689">
    <property type="entry name" value="Mechanosensitive channel protein MscS (YggB), C-terminal domain"/>
    <property type="match status" value="1"/>
</dbReference>
<evidence type="ECO:0000256" key="5">
    <source>
        <dbReference type="ARBA" id="ARBA00022989"/>
    </source>
</evidence>
<evidence type="ECO:0000259" key="8">
    <source>
        <dbReference type="Pfam" id="PF00924"/>
    </source>
</evidence>
<keyword evidence="4 7" id="KW-0812">Transmembrane</keyword>
<dbReference type="Proteomes" id="UP000236642">
    <property type="component" value="Unassembled WGS sequence"/>
</dbReference>
<feature type="transmembrane region" description="Helical" evidence="7">
    <location>
        <begin position="6"/>
        <end position="31"/>
    </location>
</feature>
<comment type="caution">
    <text evidence="11">The sequence shown here is derived from an EMBL/GenBank/DDBJ whole genome shotgun (WGS) entry which is preliminary data.</text>
</comment>
<keyword evidence="6 7" id="KW-0472">Membrane</keyword>
<dbReference type="Gene3D" id="2.30.30.60">
    <property type="match status" value="1"/>
</dbReference>